<feature type="domain" description="Nitrile hydratase beta subunit-like N-terminal" evidence="1">
    <location>
        <begin position="15"/>
        <end position="98"/>
    </location>
</feature>
<dbReference type="InterPro" id="IPR049054">
    <property type="entry name" value="CN_hydtase_beta-like_N"/>
</dbReference>
<dbReference type="AlphaFoldDB" id="A0A4P8J3A3"/>
<gene>
    <name evidence="2" type="ORF">FAZ95_28170</name>
</gene>
<dbReference type="Gene3D" id="1.10.472.20">
    <property type="entry name" value="Nitrile hydratase, beta subunit"/>
    <property type="match status" value="1"/>
</dbReference>
<dbReference type="Proteomes" id="UP000298656">
    <property type="component" value="Chromosome 2"/>
</dbReference>
<dbReference type="NCBIfam" id="TIGR03889">
    <property type="entry name" value="nitrile_acc"/>
    <property type="match status" value="1"/>
</dbReference>
<dbReference type="EMBL" id="CP040078">
    <property type="protein sequence ID" value="QCP52979.1"/>
    <property type="molecule type" value="Genomic_DNA"/>
</dbReference>
<dbReference type="Pfam" id="PF21006">
    <property type="entry name" value="NHase_beta_N"/>
    <property type="match status" value="1"/>
</dbReference>
<dbReference type="KEGG" id="tvl:FAZ95_28170"/>
<keyword evidence="3" id="KW-1185">Reference proteome</keyword>
<proteinExistence type="predicted"/>
<dbReference type="InterPro" id="IPR008990">
    <property type="entry name" value="Elect_transpt_acc-like_dom_sf"/>
</dbReference>
<organism evidence="2 3">
    <name type="scientific">Trinickia violacea</name>
    <dbReference type="NCBI Taxonomy" id="2571746"/>
    <lineage>
        <taxon>Bacteria</taxon>
        <taxon>Pseudomonadati</taxon>
        <taxon>Pseudomonadota</taxon>
        <taxon>Betaproteobacteria</taxon>
        <taxon>Burkholderiales</taxon>
        <taxon>Burkholderiaceae</taxon>
        <taxon>Trinickia</taxon>
    </lineage>
</organism>
<evidence type="ECO:0000313" key="2">
    <source>
        <dbReference type="EMBL" id="QCP52979.1"/>
    </source>
</evidence>
<dbReference type="RefSeq" id="WP_137335750.1">
    <property type="nucleotide sequence ID" value="NZ_CP040078.1"/>
</dbReference>
<dbReference type="InterPro" id="IPR042262">
    <property type="entry name" value="CN_hydtase_beta_C"/>
</dbReference>
<dbReference type="SUPFAM" id="SSF50090">
    <property type="entry name" value="Electron transport accessory proteins"/>
    <property type="match status" value="1"/>
</dbReference>
<reference evidence="2 3" key="1">
    <citation type="submission" date="2019-05" db="EMBL/GenBank/DDBJ databases">
        <title>Burkholderia sp. DHOD12, isolated from subtropical forest soil.</title>
        <authorList>
            <person name="Gao Z.-H."/>
            <person name="Qiu L.-H."/>
        </authorList>
    </citation>
    <scope>NUCLEOTIDE SEQUENCE [LARGE SCALE GENOMIC DNA]</scope>
    <source>
        <strain evidence="2 3">DHOD12</strain>
    </source>
</reference>
<name>A0A4P8J3A3_9BURK</name>
<evidence type="ECO:0000259" key="1">
    <source>
        <dbReference type="Pfam" id="PF21006"/>
    </source>
</evidence>
<dbReference type="OrthoDB" id="9811616at2"/>
<sequence>MSNQSDELPGTLRDDDSPRFQAPWQAQAFAMAVALHERGLFTWSEWTRALAGQIAKAQVTGDAGLDDNYYHCWLSALETLIAAKGASSEKELLDYQRAWGRAAARTSHGQPIELQREDFES</sequence>
<dbReference type="InterPro" id="IPR023808">
    <property type="entry name" value="Nitrile_Hydratase_acc_put"/>
</dbReference>
<evidence type="ECO:0000313" key="3">
    <source>
        <dbReference type="Proteomes" id="UP000298656"/>
    </source>
</evidence>
<protein>
    <submittedName>
        <fullName evidence="2">Nitrile hydratase accessory protein</fullName>
    </submittedName>
</protein>
<accession>A0A4P8J3A3</accession>